<dbReference type="PANTHER" id="PTHR36835">
    <property type="entry name" value="CYTOCHROME BO(3) UBIQUINOL OXIDASE SUBUNIT 4"/>
    <property type="match status" value="1"/>
</dbReference>
<feature type="transmembrane region" description="Helical" evidence="17">
    <location>
        <begin position="45"/>
        <end position="69"/>
    </location>
</feature>
<dbReference type="Pfam" id="PF03626">
    <property type="entry name" value="COX4_pro"/>
    <property type="match status" value="1"/>
</dbReference>
<comment type="subunit">
    <text evidence="3">Heterooctamer of two A chains, two B chains, two C chains and two D chains.</text>
</comment>
<evidence type="ECO:0000256" key="3">
    <source>
        <dbReference type="ARBA" id="ARBA00011700"/>
    </source>
</evidence>
<evidence type="ECO:0000256" key="6">
    <source>
        <dbReference type="ARBA" id="ARBA00022475"/>
    </source>
</evidence>
<keyword evidence="10" id="KW-0560">Oxidoreductase</keyword>
<evidence type="ECO:0000256" key="7">
    <source>
        <dbReference type="ARBA" id="ARBA00022692"/>
    </source>
</evidence>
<name>A0A561R7N3_9HYPH</name>
<comment type="similarity">
    <text evidence="2">Belongs to the cytochrome c oxidase bacterial subunit 4 family.</text>
</comment>
<dbReference type="OrthoDB" id="2375888at2"/>
<dbReference type="NCBIfam" id="TIGR02847">
    <property type="entry name" value="CyoD"/>
    <property type="match status" value="1"/>
</dbReference>
<keyword evidence="6" id="KW-1003">Cell membrane</keyword>
<evidence type="ECO:0000256" key="17">
    <source>
        <dbReference type="SAM" id="Phobius"/>
    </source>
</evidence>
<keyword evidence="11 17" id="KW-0472">Membrane</keyword>
<feature type="transmembrane region" description="Helical" evidence="17">
    <location>
        <begin position="20"/>
        <end position="38"/>
    </location>
</feature>
<keyword evidence="7 17" id="KW-0812">Transmembrane</keyword>
<proteinExistence type="inferred from homology"/>
<dbReference type="GO" id="GO:0009319">
    <property type="term" value="C:cytochrome o ubiquinol oxidase complex"/>
    <property type="evidence" value="ECO:0007669"/>
    <property type="project" value="TreeGrafter"/>
</dbReference>
<organism evidence="18 19">
    <name type="scientific">Neorhizobium alkalisoli</name>
    <dbReference type="NCBI Taxonomy" id="528178"/>
    <lineage>
        <taxon>Bacteria</taxon>
        <taxon>Pseudomonadati</taxon>
        <taxon>Pseudomonadota</taxon>
        <taxon>Alphaproteobacteria</taxon>
        <taxon>Hyphomicrobiales</taxon>
        <taxon>Rhizobiaceae</taxon>
        <taxon>Rhizobium/Agrobacterium group</taxon>
        <taxon>Neorhizobium</taxon>
    </lineage>
</organism>
<evidence type="ECO:0000256" key="10">
    <source>
        <dbReference type="ARBA" id="ARBA00023002"/>
    </source>
</evidence>
<comment type="caution">
    <text evidence="18">The sequence shown here is derived from an EMBL/GenBank/DDBJ whole genome shotgun (WGS) entry which is preliminary data.</text>
</comment>
<keyword evidence="8" id="KW-0249">Electron transport</keyword>
<dbReference type="InterPro" id="IPR014210">
    <property type="entry name" value="Cyt_o_ubiqinol_oxidase_su4"/>
</dbReference>
<sequence length="116" mass="12622">MTAHHSSTPHSSGHASKGNLWTGSILSILLTVIPFALVMSGAFGAGAGVTVAIFLCAMVQIVVHVYYFLHVNRQAENGWTLLAFLFTAIIVIITIFGTIWVMYHLNANMMPMRMDG</sequence>
<comment type="subcellular location">
    <subcellularLocation>
        <location evidence="1">Cell membrane</location>
        <topology evidence="1">Multi-pass membrane protein</topology>
    </subcellularLocation>
</comment>
<evidence type="ECO:0000256" key="9">
    <source>
        <dbReference type="ARBA" id="ARBA00022989"/>
    </source>
</evidence>
<dbReference type="GO" id="GO:0019646">
    <property type="term" value="P:aerobic electron transport chain"/>
    <property type="evidence" value="ECO:0007669"/>
    <property type="project" value="TreeGrafter"/>
</dbReference>
<gene>
    <name evidence="18" type="ORF">FHW37_101431</name>
</gene>
<evidence type="ECO:0000256" key="5">
    <source>
        <dbReference type="ARBA" id="ARBA00022448"/>
    </source>
</evidence>
<evidence type="ECO:0000256" key="2">
    <source>
        <dbReference type="ARBA" id="ARBA00008079"/>
    </source>
</evidence>
<dbReference type="GO" id="GO:0015990">
    <property type="term" value="P:electron transport coupled proton transport"/>
    <property type="evidence" value="ECO:0007669"/>
    <property type="project" value="InterPro"/>
</dbReference>
<evidence type="ECO:0000256" key="11">
    <source>
        <dbReference type="ARBA" id="ARBA00023136"/>
    </source>
</evidence>
<dbReference type="InterPro" id="IPR050968">
    <property type="entry name" value="Cytochrome_c_oxidase_bac_sub4"/>
</dbReference>
<dbReference type="PANTHER" id="PTHR36835:SF1">
    <property type="entry name" value="CYTOCHROME BO(3) UBIQUINOL OXIDASE SUBUNIT 4"/>
    <property type="match status" value="1"/>
</dbReference>
<evidence type="ECO:0000256" key="16">
    <source>
        <dbReference type="ARBA" id="ARBA00032185"/>
    </source>
</evidence>
<dbReference type="GO" id="GO:0015078">
    <property type="term" value="F:proton transmembrane transporter activity"/>
    <property type="evidence" value="ECO:0007669"/>
    <property type="project" value="TreeGrafter"/>
</dbReference>
<evidence type="ECO:0000256" key="14">
    <source>
        <dbReference type="ARBA" id="ARBA00030211"/>
    </source>
</evidence>
<dbReference type="GO" id="GO:0005886">
    <property type="term" value="C:plasma membrane"/>
    <property type="evidence" value="ECO:0007669"/>
    <property type="project" value="UniProtKB-SubCell"/>
</dbReference>
<dbReference type="RefSeq" id="WP_145631918.1">
    <property type="nucleotide sequence ID" value="NZ_VIWP01000001.1"/>
</dbReference>
<dbReference type="InterPro" id="IPR005171">
    <property type="entry name" value="Cyt_c_oxidase_su4_prok"/>
</dbReference>
<dbReference type="EMBL" id="VIWP01000001">
    <property type="protein sequence ID" value="TWF58627.1"/>
    <property type="molecule type" value="Genomic_DNA"/>
</dbReference>
<evidence type="ECO:0000256" key="8">
    <source>
        <dbReference type="ARBA" id="ARBA00022982"/>
    </source>
</evidence>
<dbReference type="AlphaFoldDB" id="A0A561R7N3"/>
<evidence type="ECO:0000256" key="12">
    <source>
        <dbReference type="ARBA" id="ARBA00025694"/>
    </source>
</evidence>
<keyword evidence="9 17" id="KW-1133">Transmembrane helix</keyword>
<protein>
    <recommendedName>
        <fullName evidence="4">Cytochrome bo(3) ubiquinol oxidase subunit 4</fullName>
    </recommendedName>
    <alternativeName>
        <fullName evidence="16">Cytochrome o ubiquinol oxidase subunit 4</fullName>
    </alternativeName>
    <alternativeName>
        <fullName evidence="13">Oxidase bo(3) subunit 4</fullName>
    </alternativeName>
    <alternativeName>
        <fullName evidence="14">Ubiquinol oxidase polypeptide IV</fullName>
    </alternativeName>
    <alternativeName>
        <fullName evidence="15">Ubiquinol oxidase subunit 4</fullName>
    </alternativeName>
</protein>
<dbReference type="GO" id="GO:0009486">
    <property type="term" value="F:cytochrome bo3 ubiquinol oxidase activity"/>
    <property type="evidence" value="ECO:0007669"/>
    <property type="project" value="InterPro"/>
</dbReference>
<evidence type="ECO:0000256" key="15">
    <source>
        <dbReference type="ARBA" id="ARBA00031887"/>
    </source>
</evidence>
<dbReference type="Proteomes" id="UP000320653">
    <property type="component" value="Unassembled WGS sequence"/>
</dbReference>
<feature type="transmembrane region" description="Helical" evidence="17">
    <location>
        <begin position="81"/>
        <end position="103"/>
    </location>
</feature>
<comment type="function">
    <text evidence="12">Cytochrome bo(3) ubiquinol terminal oxidase is the component of the aerobic respiratory chain of E.coli that predominates when cells are grown at high aeration. Has proton pump activity across the membrane in addition to electron transfer, pumping 2 protons/electron.</text>
</comment>
<keyword evidence="5" id="KW-0813">Transport</keyword>
<keyword evidence="19" id="KW-1185">Reference proteome</keyword>
<accession>A0A561R7N3</accession>
<evidence type="ECO:0000313" key="19">
    <source>
        <dbReference type="Proteomes" id="UP000320653"/>
    </source>
</evidence>
<evidence type="ECO:0000256" key="13">
    <source>
        <dbReference type="ARBA" id="ARBA00030071"/>
    </source>
</evidence>
<evidence type="ECO:0000256" key="4">
    <source>
        <dbReference type="ARBA" id="ARBA00014689"/>
    </source>
</evidence>
<evidence type="ECO:0000256" key="1">
    <source>
        <dbReference type="ARBA" id="ARBA00004651"/>
    </source>
</evidence>
<reference evidence="18 19" key="1">
    <citation type="submission" date="2019-06" db="EMBL/GenBank/DDBJ databases">
        <title>Sorghum-associated microbial communities from plants grown in Nebraska, USA.</title>
        <authorList>
            <person name="Schachtman D."/>
        </authorList>
    </citation>
    <scope>NUCLEOTIDE SEQUENCE [LARGE SCALE GENOMIC DNA]</scope>
    <source>
        <strain evidence="18 19">1225</strain>
    </source>
</reference>
<evidence type="ECO:0000313" key="18">
    <source>
        <dbReference type="EMBL" id="TWF58627.1"/>
    </source>
</evidence>